<organism evidence="2 3">
    <name type="scientific">Paraglaciecola arctica BSs20135</name>
    <dbReference type="NCBI Taxonomy" id="493475"/>
    <lineage>
        <taxon>Bacteria</taxon>
        <taxon>Pseudomonadati</taxon>
        <taxon>Pseudomonadota</taxon>
        <taxon>Gammaproteobacteria</taxon>
        <taxon>Alteromonadales</taxon>
        <taxon>Alteromonadaceae</taxon>
        <taxon>Paraglaciecola</taxon>
    </lineage>
</organism>
<proteinExistence type="predicted"/>
<keyword evidence="3" id="KW-1185">Reference proteome</keyword>
<accession>K6Z516</accession>
<reference evidence="2 3" key="1">
    <citation type="journal article" date="2017" name="Antonie Van Leeuwenhoek">
        <title>Rhizobium rhizosphaerae sp. nov., a novel species isolated from rice rhizosphere.</title>
        <authorList>
            <person name="Zhao J.J."/>
            <person name="Zhang J."/>
            <person name="Zhang R.J."/>
            <person name="Zhang C.W."/>
            <person name="Yin H.Q."/>
            <person name="Zhang X.X."/>
        </authorList>
    </citation>
    <scope>NUCLEOTIDE SEQUENCE [LARGE SCALE GENOMIC DNA]</scope>
    <source>
        <strain evidence="2 3">BSs20135</strain>
    </source>
</reference>
<evidence type="ECO:0000313" key="2">
    <source>
        <dbReference type="EMBL" id="GAC18520.1"/>
    </source>
</evidence>
<sequence>MKAVLFVILGCFCVLSLQSRAAANDTEAYYLCAHKSEVNTSWTFGTAPAYCDIEPFGDPDFVRDYLDEIVFDAAEPVSTERARYMNEMNAVITASAKYYLSIRKPNAISAEVNAWVYAIQAVANQETFWSHYRDAVIDGRLKMMRGDSGHGHGMMQIDDRWHFAQINEGKGWQIFENMVYAMEIFYAEWQNAASASCVSSSNNWLERTRSAYSAYNGGPSKLCRWHDNIAWQDEGFADKYAAQSWLNYIADQHKTSVIDVECLMEGVEFCLPQYSPPEYSLQNPENLWQYNFVKLTSEQTCVFEGGQFHCVEQPQDASCLSAKFDRIFQAQVVILDEQQSQAYGQTLYEKHQCLGFLENSFVVGQSIQAEDVINIRETAGGTDTGANTVVGKAYQILDIVAGTPADQSRYYRIRYDGSNEGYIYAGGIWDFADWASPLNHQYLPVGDRYIAMQGDKVYVSHADDLSITDIVGEGATSLGKLSIGSEAEVLDTVVTGNDNQVYYQISANGLTGYLYAGKLLPESSLADWTSFTAPTPSTPTVPSEPATSSGGTLYYLWLSVLLLFRRKI</sequence>
<evidence type="ECO:0000313" key="3">
    <source>
        <dbReference type="Proteomes" id="UP000006327"/>
    </source>
</evidence>
<dbReference type="Proteomes" id="UP000006327">
    <property type="component" value="Unassembled WGS sequence"/>
</dbReference>
<dbReference type="Gene3D" id="1.10.530.10">
    <property type="match status" value="1"/>
</dbReference>
<comment type="caution">
    <text evidence="2">The sequence shown here is derived from an EMBL/GenBank/DDBJ whole genome shotgun (WGS) entry which is preliminary data.</text>
</comment>
<name>K6Z516_9ALTE</name>
<dbReference type="EMBL" id="BAEO01000018">
    <property type="protein sequence ID" value="GAC18520.1"/>
    <property type="molecule type" value="Genomic_DNA"/>
</dbReference>
<gene>
    <name evidence="2" type="ORF">GARC_1548</name>
</gene>
<dbReference type="AlphaFoldDB" id="K6Z516"/>
<evidence type="ECO:0008006" key="4">
    <source>
        <dbReference type="Google" id="ProtNLM"/>
    </source>
</evidence>
<dbReference type="STRING" id="493475.GARC_1548"/>
<feature type="signal peptide" evidence="1">
    <location>
        <begin position="1"/>
        <end position="21"/>
    </location>
</feature>
<protein>
    <recommendedName>
        <fullName evidence="4">SH3b domain-containing protein</fullName>
    </recommendedName>
</protein>
<evidence type="ECO:0000256" key="1">
    <source>
        <dbReference type="SAM" id="SignalP"/>
    </source>
</evidence>
<keyword evidence="1" id="KW-0732">Signal</keyword>
<feature type="chain" id="PRO_5003897918" description="SH3b domain-containing protein" evidence="1">
    <location>
        <begin position="22"/>
        <end position="568"/>
    </location>
</feature>